<evidence type="ECO:0000256" key="5">
    <source>
        <dbReference type="ARBA" id="ARBA00023163"/>
    </source>
</evidence>
<dbReference type="PANTHER" id="PTHR11078">
    <property type="entry name" value="N UTILIZATION SUBSTANCE PROTEIN B-RELATED"/>
    <property type="match status" value="1"/>
</dbReference>
<proteinExistence type="inferred from homology"/>
<dbReference type="GO" id="GO:0005829">
    <property type="term" value="C:cytosol"/>
    <property type="evidence" value="ECO:0007669"/>
    <property type="project" value="TreeGrafter"/>
</dbReference>
<dbReference type="HAMAP" id="MF_00073">
    <property type="entry name" value="NusB"/>
    <property type="match status" value="1"/>
</dbReference>
<dbReference type="GO" id="GO:0003723">
    <property type="term" value="F:RNA binding"/>
    <property type="evidence" value="ECO:0007669"/>
    <property type="project" value="UniProtKB-UniRule"/>
</dbReference>
<keyword evidence="10" id="KW-1185">Reference proteome</keyword>
<dbReference type="NCBIfam" id="TIGR01951">
    <property type="entry name" value="nusB"/>
    <property type="match status" value="1"/>
</dbReference>
<evidence type="ECO:0000256" key="6">
    <source>
        <dbReference type="HAMAP-Rule" id="MF_00073"/>
    </source>
</evidence>
<dbReference type="Gene3D" id="1.10.940.10">
    <property type="entry name" value="NusB-like"/>
    <property type="match status" value="1"/>
</dbReference>
<evidence type="ECO:0000259" key="8">
    <source>
        <dbReference type="Pfam" id="PF01029"/>
    </source>
</evidence>
<evidence type="ECO:0000313" key="10">
    <source>
        <dbReference type="Proteomes" id="UP000663801"/>
    </source>
</evidence>
<comment type="similarity">
    <text evidence="1 6">Belongs to the NusB family.</text>
</comment>
<evidence type="ECO:0000256" key="3">
    <source>
        <dbReference type="ARBA" id="ARBA00022884"/>
    </source>
</evidence>
<dbReference type="InterPro" id="IPR011605">
    <property type="entry name" value="NusB_fam"/>
</dbReference>
<dbReference type="EMBL" id="JAERWL010000009">
    <property type="protein sequence ID" value="MBM9476964.1"/>
    <property type="molecule type" value="Genomic_DNA"/>
</dbReference>
<evidence type="ECO:0000256" key="7">
    <source>
        <dbReference type="SAM" id="MobiDB-lite"/>
    </source>
</evidence>
<protein>
    <recommendedName>
        <fullName evidence="6">Transcription antitermination protein NusB</fullName>
    </recommendedName>
    <alternativeName>
        <fullName evidence="6">Antitermination factor NusB</fullName>
    </alternativeName>
</protein>
<comment type="caution">
    <text evidence="9">The sequence shown here is derived from an EMBL/GenBank/DDBJ whole genome shotgun (WGS) entry which is preliminary data.</text>
</comment>
<accession>A0A938YKQ8</accession>
<organism evidence="9 10">
    <name type="scientific">Nakamurella flavida</name>
    <dbReference type="NCBI Taxonomy" id="363630"/>
    <lineage>
        <taxon>Bacteria</taxon>
        <taxon>Bacillati</taxon>
        <taxon>Actinomycetota</taxon>
        <taxon>Actinomycetes</taxon>
        <taxon>Nakamurellales</taxon>
        <taxon>Nakamurellaceae</taxon>
        <taxon>Nakamurella</taxon>
    </lineage>
</organism>
<keyword evidence="4 6" id="KW-0805">Transcription regulation</keyword>
<dbReference type="Pfam" id="PF01029">
    <property type="entry name" value="NusB"/>
    <property type="match status" value="1"/>
</dbReference>
<evidence type="ECO:0000313" key="9">
    <source>
        <dbReference type="EMBL" id="MBM9476964.1"/>
    </source>
</evidence>
<dbReference type="GO" id="GO:0006353">
    <property type="term" value="P:DNA-templated transcription termination"/>
    <property type="evidence" value="ECO:0007669"/>
    <property type="project" value="UniProtKB-UniRule"/>
</dbReference>
<keyword evidence="2 6" id="KW-0889">Transcription antitermination</keyword>
<dbReference type="CDD" id="cd00619">
    <property type="entry name" value="Terminator_NusB"/>
    <property type="match status" value="1"/>
</dbReference>
<dbReference type="RefSeq" id="WP_205257077.1">
    <property type="nucleotide sequence ID" value="NZ_BAAAPV010000001.1"/>
</dbReference>
<name>A0A938YKQ8_9ACTN</name>
<dbReference type="Proteomes" id="UP000663801">
    <property type="component" value="Unassembled WGS sequence"/>
</dbReference>
<evidence type="ECO:0000256" key="1">
    <source>
        <dbReference type="ARBA" id="ARBA00005952"/>
    </source>
</evidence>
<feature type="region of interest" description="Disordered" evidence="7">
    <location>
        <begin position="37"/>
        <end position="57"/>
    </location>
</feature>
<reference evidence="9" key="1">
    <citation type="submission" date="2021-01" db="EMBL/GenBank/DDBJ databases">
        <title>KCTC 19127 draft genome.</title>
        <authorList>
            <person name="An D."/>
        </authorList>
    </citation>
    <scope>NUCLEOTIDE SEQUENCE</scope>
    <source>
        <strain evidence="9">KCTC 19127</strain>
    </source>
</reference>
<evidence type="ECO:0000256" key="4">
    <source>
        <dbReference type="ARBA" id="ARBA00023015"/>
    </source>
</evidence>
<comment type="function">
    <text evidence="6">Involved in transcription antitermination. Required for transcription of ribosomal RNA (rRNA) genes. Binds specifically to the boxA antiterminator sequence of the ribosomal RNA (rrn) operons.</text>
</comment>
<dbReference type="SUPFAM" id="SSF48013">
    <property type="entry name" value="NusB-like"/>
    <property type="match status" value="1"/>
</dbReference>
<sequence>MSARSKSRKRALDVLYAAEARGIDPVDVLDERQEWATLSSSAGPAGDRMDLGEQPSPGAELTEYARELVRGVVAHQHRIDDLISEHAHGWTLDRMPAVDRAILRLATWELLYSDDVPAAVAVDEAVELAKTLSTDDSPRFVNGVLGQLMVIAGRLREASPR</sequence>
<keyword evidence="5 6" id="KW-0804">Transcription</keyword>
<dbReference type="InterPro" id="IPR035926">
    <property type="entry name" value="NusB-like_sf"/>
</dbReference>
<keyword evidence="3 6" id="KW-0694">RNA-binding</keyword>
<evidence type="ECO:0000256" key="2">
    <source>
        <dbReference type="ARBA" id="ARBA00022814"/>
    </source>
</evidence>
<gene>
    <name evidence="6 9" type="primary">nusB</name>
    <name evidence="9" type="ORF">JL107_10945</name>
</gene>
<dbReference type="InterPro" id="IPR006027">
    <property type="entry name" value="NusB_RsmB_TIM44"/>
</dbReference>
<dbReference type="AlphaFoldDB" id="A0A938YKQ8"/>
<feature type="domain" description="NusB/RsmB/TIM44" evidence="8">
    <location>
        <begin position="6"/>
        <end position="148"/>
    </location>
</feature>
<dbReference type="GO" id="GO:0031564">
    <property type="term" value="P:transcription antitermination"/>
    <property type="evidence" value="ECO:0007669"/>
    <property type="project" value="UniProtKB-KW"/>
</dbReference>
<dbReference type="PANTHER" id="PTHR11078:SF3">
    <property type="entry name" value="ANTITERMINATION NUSB DOMAIN-CONTAINING PROTEIN"/>
    <property type="match status" value="1"/>
</dbReference>